<dbReference type="SUPFAM" id="SSF53590">
    <property type="entry name" value="Nucleoside hydrolase"/>
    <property type="match status" value="1"/>
</dbReference>
<dbReference type="InterPro" id="IPR013783">
    <property type="entry name" value="Ig-like_fold"/>
</dbReference>
<dbReference type="EMBL" id="ABXJ01000012">
    <property type="protein sequence ID" value="EEA91617.1"/>
    <property type="molecule type" value="Genomic_DNA"/>
</dbReference>
<evidence type="ECO:0000259" key="1">
    <source>
        <dbReference type="Pfam" id="PF07632"/>
    </source>
</evidence>
<protein>
    <recommendedName>
        <fullName evidence="1">Cellulose-binding Sde182 nucleoside hydrolase-like domain-containing protein</fullName>
    </recommendedName>
</protein>
<dbReference type="eggNOG" id="COG1231">
    <property type="taxonomic scope" value="Bacteria"/>
</dbReference>
<evidence type="ECO:0000313" key="3">
    <source>
        <dbReference type="Proteomes" id="UP000003560"/>
    </source>
</evidence>
<accession>B6G7Z1</accession>
<organism evidence="2 3">
    <name type="scientific">Collinsella stercoris DSM 13279</name>
    <dbReference type="NCBI Taxonomy" id="445975"/>
    <lineage>
        <taxon>Bacteria</taxon>
        <taxon>Bacillati</taxon>
        <taxon>Actinomycetota</taxon>
        <taxon>Coriobacteriia</taxon>
        <taxon>Coriobacteriales</taxon>
        <taxon>Coriobacteriaceae</taxon>
        <taxon>Collinsella</taxon>
    </lineage>
</organism>
<dbReference type="GO" id="GO:0016799">
    <property type="term" value="F:hydrolase activity, hydrolyzing N-glycosyl compounds"/>
    <property type="evidence" value="ECO:0007669"/>
    <property type="project" value="InterPro"/>
</dbReference>
<dbReference type="InterPro" id="IPR036452">
    <property type="entry name" value="Ribo_hydro-like"/>
</dbReference>
<dbReference type="GO" id="GO:0005975">
    <property type="term" value="P:carbohydrate metabolic process"/>
    <property type="evidence" value="ECO:0007669"/>
    <property type="project" value="UniProtKB-ARBA"/>
</dbReference>
<feature type="domain" description="Cellulose-binding Sde182 nucleoside hydrolase-like" evidence="1">
    <location>
        <begin position="6"/>
        <end position="342"/>
    </location>
</feature>
<comment type="caution">
    <text evidence="2">The sequence shown here is derived from an EMBL/GenBank/DDBJ whole genome shotgun (WGS) entry which is preliminary data.</text>
</comment>
<reference evidence="2 3" key="2">
    <citation type="submission" date="2008-10" db="EMBL/GenBank/DDBJ databases">
        <authorList>
            <person name="Fulton L."/>
            <person name="Clifton S."/>
            <person name="Fulton B."/>
            <person name="Xu J."/>
            <person name="Minx P."/>
            <person name="Pepin K.H."/>
            <person name="Johnson M."/>
            <person name="Thiruvilangam P."/>
            <person name="Bhonagiri V."/>
            <person name="Nash W.E."/>
            <person name="Mardis E.R."/>
            <person name="Wilson R.K."/>
        </authorList>
    </citation>
    <scope>NUCLEOTIDE SEQUENCE [LARGE SCALE GENOMIC DNA]</scope>
    <source>
        <strain evidence="2 3">DSM 13279</strain>
    </source>
</reference>
<reference evidence="2 3" key="1">
    <citation type="submission" date="2008-10" db="EMBL/GenBank/DDBJ databases">
        <title>Draft genome sequence of Collinsella stercoris (DSM 13279).</title>
        <authorList>
            <person name="Sudarsanam P."/>
            <person name="Ley R."/>
            <person name="Guruge J."/>
            <person name="Turnbaugh P.J."/>
            <person name="Mahowald M."/>
            <person name="Liep D."/>
            <person name="Gordon J."/>
        </authorList>
    </citation>
    <scope>NUCLEOTIDE SEQUENCE [LARGE SCALE GENOMIC DNA]</scope>
    <source>
        <strain evidence="2 3">DSM 13279</strain>
    </source>
</reference>
<dbReference type="RefSeq" id="WP_006719678.1">
    <property type="nucleotide sequence ID" value="NZ_CP085935.1"/>
</dbReference>
<keyword evidence="3" id="KW-1185">Reference proteome</keyword>
<dbReference type="Pfam" id="PF07632">
    <property type="entry name" value="Sde182_NH-like"/>
    <property type="match status" value="1"/>
</dbReference>
<dbReference type="Proteomes" id="UP000003560">
    <property type="component" value="Unassembled WGS sequence"/>
</dbReference>
<name>B6G7Z1_9ACTN</name>
<dbReference type="InterPro" id="IPR011483">
    <property type="entry name" value="Sde182_NH-like"/>
</dbReference>
<proteinExistence type="predicted"/>
<dbReference type="Gene3D" id="2.60.40.10">
    <property type="entry name" value="Immunoglobulins"/>
    <property type="match status" value="1"/>
</dbReference>
<dbReference type="AlphaFoldDB" id="B6G7Z1"/>
<dbReference type="OrthoDB" id="253051at2"/>
<dbReference type="GeneID" id="98002561"/>
<gene>
    <name evidence="2" type="ORF">COLSTE_00172</name>
</gene>
<evidence type="ECO:0000313" key="2">
    <source>
        <dbReference type="EMBL" id="EEA91617.1"/>
    </source>
</evidence>
<dbReference type="Gene3D" id="3.90.245.10">
    <property type="entry name" value="Ribonucleoside hydrolase-like"/>
    <property type="match status" value="1"/>
</dbReference>
<sequence length="504" mass="56790">MQERQRVIITTDMEVDDMNSIIHLALYLNHIDLEAIVYTASQYHFQGDGIHTLGEVNPHWRTKGVRSYECAVVPREPDPEAGALRRYRPFPERWIENLWEREYAQAYPNLQANAQVAGEPAFPTPEELIARTYVGNVAFEGDVREDTPGSDAIKRAIMDDDPRTLWLLSWGGMNTIVRALMSIAAEYVETPLWEDVRERVYTKVRVLGVMDGVGQDNSWKDYGEPLFPKLQLLRTPFPYGRYVDAKSAQPDSIELFRAPWPAQNLIEGNGPLMERYMLYGDGKIYENEPDRFQFGIHATLDWGWPGVEPMRFERGDFMAEGDSTTYIPLLDFGLRGAGDPSFDTVLGPTFRDGDTPSVEGAPMGLDSLGKPANHNVNPFLRAYQEDFAARAQWCAHKPEECSHPARIENATADCEASAGERIELKAQVIDPDGAGFDATWTVSPHSSSYREVEDLASWCVRRVQGTFTVPADAQTGDRFVLTLSVKTRGKRPCTRYSQVAVTVR</sequence>
<dbReference type="HOGENOM" id="CLU_029266_0_0_11"/>
<dbReference type="STRING" id="445975.COLSTE_00172"/>